<name>A0A410GG65_9BURK</name>
<comment type="pathway">
    <text evidence="8">Cofactor biosynthesis; NAD(+) biosynthesis; NAD(+) from deamido-NAD(+) (ammonia route): step 1/1.</text>
</comment>
<feature type="binding site" evidence="8">
    <location>
        <position position="180"/>
    </location>
    <ligand>
        <name>deamido-NAD(+)</name>
        <dbReference type="ChEBI" id="CHEBI:58437"/>
        <note>ligand shared between two neighboring subunits</note>
    </ligand>
</feature>
<keyword evidence="5 8" id="KW-0067">ATP-binding</keyword>
<feature type="binding site" evidence="8">
    <location>
        <position position="165"/>
    </location>
    <ligand>
        <name>Mg(2+)</name>
        <dbReference type="ChEBI" id="CHEBI:18420"/>
    </ligand>
</feature>
<dbReference type="InterPro" id="IPR014729">
    <property type="entry name" value="Rossmann-like_a/b/a_fold"/>
</dbReference>
<feature type="binding site" evidence="8">
    <location>
        <position position="160"/>
    </location>
    <ligand>
        <name>ATP</name>
        <dbReference type="ChEBI" id="CHEBI:30616"/>
    </ligand>
</feature>
<keyword evidence="4 8" id="KW-0547">Nucleotide-binding</keyword>
<dbReference type="InterPro" id="IPR022310">
    <property type="entry name" value="NAD/GMP_synthase"/>
</dbReference>
<evidence type="ECO:0000256" key="4">
    <source>
        <dbReference type="ARBA" id="ARBA00022741"/>
    </source>
</evidence>
<dbReference type="GO" id="GO:0003952">
    <property type="term" value="F:NAD+ synthase (glutamine-hydrolyzing) activity"/>
    <property type="evidence" value="ECO:0007669"/>
    <property type="project" value="InterPro"/>
</dbReference>
<dbReference type="HAMAP" id="MF_00193">
    <property type="entry name" value="NadE_ammonia_dep"/>
    <property type="match status" value="1"/>
</dbReference>
<dbReference type="NCBIfam" id="NF001979">
    <property type="entry name" value="PRK00768.1"/>
    <property type="match status" value="1"/>
</dbReference>
<dbReference type="Gene3D" id="3.40.50.620">
    <property type="entry name" value="HUPs"/>
    <property type="match status" value="1"/>
</dbReference>
<dbReference type="UniPathway" id="UPA00253">
    <property type="reaction ID" value="UER00333"/>
</dbReference>
<comment type="subunit">
    <text evidence="8">Homodimer.</text>
</comment>
<dbReference type="PANTHER" id="PTHR23090:SF7">
    <property type="entry name" value="NH(3)-DEPENDENT NAD(+) SYNTHETASE"/>
    <property type="match status" value="1"/>
</dbReference>
<dbReference type="Proteomes" id="UP000283474">
    <property type="component" value="Chromosome"/>
</dbReference>
<feature type="binding site" description="in other chain" evidence="8">
    <location>
        <position position="140"/>
    </location>
    <ligand>
        <name>deamido-NAD(+)</name>
        <dbReference type="ChEBI" id="CHEBI:58437"/>
        <note>ligand shared between two neighboring subunits</note>
    </ligand>
</feature>
<dbReference type="RefSeq" id="WP_128356904.1">
    <property type="nucleotide sequence ID" value="NZ_CP022987.1"/>
</dbReference>
<evidence type="ECO:0000256" key="5">
    <source>
        <dbReference type="ARBA" id="ARBA00022840"/>
    </source>
</evidence>
<evidence type="ECO:0000256" key="7">
    <source>
        <dbReference type="ARBA" id="ARBA00023027"/>
    </source>
</evidence>
<dbReference type="AlphaFoldDB" id="A0A410GG65"/>
<feature type="domain" description="NAD/GMP synthase" evidence="11">
    <location>
        <begin position="21"/>
        <end position="265"/>
    </location>
</feature>
<accession>A0A410GG65</accession>
<sequence length="268" mass="28737">MQRDIINELNVKADFDAESEIRRRVAFLADYLVETNTRALVLGISGGVDSLVAGCLAQRAVDVVRNRGREATFIAMRLPYGQQRDESDAQAALQVISPDKTLAVNIQAASDSMLQALVEGGTAFRDATEQDFLLGNIKARQRMIAQYAVAGAYGGLVVGTDHAAEALMGFFTKFGDGAADITPLAGLNKRRVRALGAAMGAPEALVMKIPTADLESLSPLKPDEDAFGVTYGQIDDFLEGKDIPAAAADVILLTYRRSEHKRSLPIAP</sequence>
<evidence type="ECO:0000256" key="2">
    <source>
        <dbReference type="ARBA" id="ARBA00022598"/>
    </source>
</evidence>
<keyword evidence="7 8" id="KW-0520">NAD</keyword>
<dbReference type="NCBIfam" id="TIGR00552">
    <property type="entry name" value="nadE"/>
    <property type="match status" value="1"/>
</dbReference>
<feature type="binding site" evidence="8">
    <location>
        <position position="189"/>
    </location>
    <ligand>
        <name>ATP</name>
        <dbReference type="ChEBI" id="CHEBI:30616"/>
    </ligand>
</feature>
<evidence type="ECO:0000256" key="10">
    <source>
        <dbReference type="RuleBase" id="RU003812"/>
    </source>
</evidence>
<keyword evidence="6 8" id="KW-0460">Magnesium</keyword>
<dbReference type="GO" id="GO:0046872">
    <property type="term" value="F:metal ion binding"/>
    <property type="evidence" value="ECO:0007669"/>
    <property type="project" value="UniProtKB-KW"/>
</dbReference>
<dbReference type="InterPro" id="IPR003694">
    <property type="entry name" value="NAD_synthase"/>
</dbReference>
<feature type="binding site" evidence="8">
    <location>
        <position position="211"/>
    </location>
    <ligand>
        <name>ATP</name>
        <dbReference type="ChEBI" id="CHEBI:30616"/>
    </ligand>
</feature>
<keyword evidence="3 8" id="KW-0479">Metal-binding</keyword>
<dbReference type="EC" id="6.3.1.5" evidence="8 10"/>
<feature type="binding site" description="in other chain" evidence="8">
    <location>
        <position position="173"/>
    </location>
    <ligand>
        <name>deamido-NAD(+)</name>
        <dbReference type="ChEBI" id="CHEBI:58437"/>
        <note>ligand shared between two neighboring subunits</note>
    </ligand>
</feature>
<dbReference type="PANTHER" id="PTHR23090">
    <property type="entry name" value="NH 3 /GLUTAMINE-DEPENDENT NAD + SYNTHETASE"/>
    <property type="match status" value="1"/>
</dbReference>
<dbReference type="KEGG" id="pus:CKA81_16480"/>
<dbReference type="Pfam" id="PF02540">
    <property type="entry name" value="NAD_synthase"/>
    <property type="match status" value="1"/>
</dbReference>
<dbReference type="EMBL" id="CP022987">
    <property type="protein sequence ID" value="QAA95281.1"/>
    <property type="molecule type" value="Genomic_DNA"/>
</dbReference>
<dbReference type="GO" id="GO:0008795">
    <property type="term" value="F:NAD+ synthase activity"/>
    <property type="evidence" value="ECO:0007669"/>
    <property type="project" value="UniProtKB-UniRule"/>
</dbReference>
<evidence type="ECO:0000313" key="12">
    <source>
        <dbReference type="EMBL" id="QAA95281.1"/>
    </source>
</evidence>
<evidence type="ECO:0000256" key="9">
    <source>
        <dbReference type="RuleBase" id="RU003811"/>
    </source>
</evidence>
<evidence type="ECO:0000256" key="1">
    <source>
        <dbReference type="ARBA" id="ARBA00005859"/>
    </source>
</evidence>
<comment type="catalytic activity">
    <reaction evidence="8 10">
        <text>deamido-NAD(+) + NH4(+) + ATP = AMP + diphosphate + NAD(+) + H(+)</text>
        <dbReference type="Rhea" id="RHEA:21188"/>
        <dbReference type="ChEBI" id="CHEBI:15378"/>
        <dbReference type="ChEBI" id="CHEBI:28938"/>
        <dbReference type="ChEBI" id="CHEBI:30616"/>
        <dbReference type="ChEBI" id="CHEBI:33019"/>
        <dbReference type="ChEBI" id="CHEBI:57540"/>
        <dbReference type="ChEBI" id="CHEBI:58437"/>
        <dbReference type="ChEBI" id="CHEBI:456215"/>
        <dbReference type="EC" id="6.3.1.5"/>
    </reaction>
</comment>
<evidence type="ECO:0000259" key="11">
    <source>
        <dbReference type="Pfam" id="PF02540"/>
    </source>
</evidence>
<evidence type="ECO:0000256" key="8">
    <source>
        <dbReference type="HAMAP-Rule" id="MF_00193"/>
    </source>
</evidence>
<organism evidence="12 13">
    <name type="scientific">Pollutimonas thiosulfatoxidans</name>
    <dbReference type="NCBI Taxonomy" id="2028345"/>
    <lineage>
        <taxon>Bacteria</taxon>
        <taxon>Pseudomonadati</taxon>
        <taxon>Pseudomonadota</taxon>
        <taxon>Betaproteobacteria</taxon>
        <taxon>Burkholderiales</taxon>
        <taxon>Alcaligenaceae</taxon>
        <taxon>Pollutimonas</taxon>
    </lineage>
</organism>
<dbReference type="SUPFAM" id="SSF52402">
    <property type="entry name" value="Adenine nucleotide alpha hydrolases-like"/>
    <property type="match status" value="1"/>
</dbReference>
<feature type="binding site" description="in other chain" evidence="8">
    <location>
        <begin position="260"/>
        <end position="261"/>
    </location>
    <ligand>
        <name>deamido-NAD(+)</name>
        <dbReference type="ChEBI" id="CHEBI:58437"/>
        <note>ligand shared between two neighboring subunits</note>
    </ligand>
</feature>
<evidence type="ECO:0000256" key="3">
    <source>
        <dbReference type="ARBA" id="ARBA00022723"/>
    </source>
</evidence>
<dbReference type="GO" id="GO:0005524">
    <property type="term" value="F:ATP binding"/>
    <property type="evidence" value="ECO:0007669"/>
    <property type="project" value="UniProtKB-UniRule"/>
</dbReference>
<comment type="similarity">
    <text evidence="1 8 9">Belongs to the NAD synthetase family.</text>
</comment>
<dbReference type="GO" id="GO:0009435">
    <property type="term" value="P:NAD+ biosynthetic process"/>
    <property type="evidence" value="ECO:0007669"/>
    <property type="project" value="UniProtKB-UniRule"/>
</dbReference>
<dbReference type="InterPro" id="IPR022926">
    <property type="entry name" value="NH(3)-dep_NAD(+)_synth"/>
</dbReference>
<dbReference type="OrthoDB" id="3266517at2"/>
<reference evidence="12 13" key="1">
    <citation type="submission" date="2017-08" db="EMBL/GenBank/DDBJ databases">
        <authorList>
            <person name="Park S.-J."/>
            <person name="Kim H."/>
        </authorList>
    </citation>
    <scope>NUCLEOTIDE SEQUENCE [LARGE SCALE GENOMIC DNA]</scope>
    <source>
        <strain evidence="13">ye3</strain>
    </source>
</reference>
<proteinExistence type="inferred from homology"/>
<evidence type="ECO:0000256" key="6">
    <source>
        <dbReference type="ARBA" id="ARBA00022842"/>
    </source>
</evidence>
<keyword evidence="13" id="KW-1185">Reference proteome</keyword>
<protein>
    <recommendedName>
        <fullName evidence="8 10">NH(3)-dependent NAD(+) synthetase</fullName>
        <ecNumber evidence="8 10">6.3.1.5</ecNumber>
    </recommendedName>
</protein>
<feature type="binding site" evidence="8">
    <location>
        <begin position="43"/>
        <end position="50"/>
    </location>
    <ligand>
        <name>ATP</name>
        <dbReference type="ChEBI" id="CHEBI:30616"/>
    </ligand>
</feature>
<gene>
    <name evidence="8" type="primary">nadE</name>
    <name evidence="12" type="ORF">CKA81_16480</name>
</gene>
<dbReference type="GO" id="GO:0004359">
    <property type="term" value="F:glutaminase activity"/>
    <property type="evidence" value="ECO:0007669"/>
    <property type="project" value="InterPro"/>
</dbReference>
<keyword evidence="2 8" id="KW-0436">Ligase</keyword>
<evidence type="ECO:0000313" key="13">
    <source>
        <dbReference type="Proteomes" id="UP000283474"/>
    </source>
</evidence>
<feature type="binding site" evidence="8">
    <location>
        <position position="49"/>
    </location>
    <ligand>
        <name>Mg(2+)</name>
        <dbReference type="ChEBI" id="CHEBI:18420"/>
    </ligand>
</feature>
<comment type="function">
    <text evidence="8">Catalyzes the ATP-dependent amidation of deamido-NAD to form NAD. Uses ammonia as a nitrogen source.</text>
</comment>
<dbReference type="GO" id="GO:0005737">
    <property type="term" value="C:cytoplasm"/>
    <property type="evidence" value="ECO:0007669"/>
    <property type="project" value="InterPro"/>
</dbReference>
<dbReference type="CDD" id="cd00553">
    <property type="entry name" value="NAD_synthase"/>
    <property type="match status" value="1"/>
</dbReference>